<keyword evidence="3" id="KW-1185">Reference proteome</keyword>
<evidence type="ECO:0000313" key="2">
    <source>
        <dbReference type="EMBL" id="SPP86635.1"/>
    </source>
</evidence>
<sequence>MPGHTHNAICHILARKQQKYENRMNNASASANAIANANVNANTNTSGGQISQQHQQQQQQQQPPPPPPPPPPLPLQPHSVIDHLPNSRNPIETNSYIFNHNYNSINCDKNNVNVTGNVSTNSSNCQQ</sequence>
<accession>A0A3B0JX31</accession>
<evidence type="ECO:0000256" key="1">
    <source>
        <dbReference type="SAM" id="MobiDB-lite"/>
    </source>
</evidence>
<proteinExistence type="predicted"/>
<feature type="compositionally biased region" description="Pro residues" evidence="1">
    <location>
        <begin position="62"/>
        <end position="75"/>
    </location>
</feature>
<dbReference type="EMBL" id="OUUW01000011">
    <property type="protein sequence ID" value="SPP86635.1"/>
    <property type="molecule type" value="Genomic_DNA"/>
</dbReference>
<feature type="compositionally biased region" description="Low complexity" evidence="1">
    <location>
        <begin position="35"/>
        <end position="61"/>
    </location>
</feature>
<name>A0A3B0JX31_DROGU</name>
<organism evidence="2 3">
    <name type="scientific">Drosophila guanche</name>
    <name type="common">Fruit fly</name>
    <dbReference type="NCBI Taxonomy" id="7266"/>
    <lineage>
        <taxon>Eukaryota</taxon>
        <taxon>Metazoa</taxon>
        <taxon>Ecdysozoa</taxon>
        <taxon>Arthropoda</taxon>
        <taxon>Hexapoda</taxon>
        <taxon>Insecta</taxon>
        <taxon>Pterygota</taxon>
        <taxon>Neoptera</taxon>
        <taxon>Endopterygota</taxon>
        <taxon>Diptera</taxon>
        <taxon>Brachycera</taxon>
        <taxon>Muscomorpha</taxon>
        <taxon>Ephydroidea</taxon>
        <taxon>Drosophilidae</taxon>
        <taxon>Drosophila</taxon>
        <taxon>Sophophora</taxon>
    </lineage>
</organism>
<gene>
    <name evidence="2" type="ORF">DGUA_6G008870</name>
</gene>
<protein>
    <submittedName>
        <fullName evidence="2">Uncharacterized protein</fullName>
    </submittedName>
</protein>
<dbReference type="OMA" id="NYNSINC"/>
<dbReference type="Proteomes" id="UP000268350">
    <property type="component" value="Unassembled WGS sequence"/>
</dbReference>
<feature type="region of interest" description="Disordered" evidence="1">
    <location>
        <begin position="35"/>
        <end position="93"/>
    </location>
</feature>
<evidence type="ECO:0000313" key="3">
    <source>
        <dbReference type="Proteomes" id="UP000268350"/>
    </source>
</evidence>
<dbReference type="AlphaFoldDB" id="A0A3B0JX31"/>
<reference evidence="3" key="1">
    <citation type="submission" date="2018-01" db="EMBL/GenBank/DDBJ databases">
        <authorList>
            <person name="Alioto T."/>
            <person name="Alioto T."/>
        </authorList>
    </citation>
    <scope>NUCLEOTIDE SEQUENCE [LARGE SCALE GENOMIC DNA]</scope>
</reference>